<dbReference type="CDD" id="cd03392">
    <property type="entry name" value="PAP2_like_2"/>
    <property type="match status" value="1"/>
</dbReference>
<dbReference type="RefSeq" id="WP_055473719.1">
    <property type="nucleotide sequence ID" value="NZ_JBIRWE010000001.1"/>
</dbReference>
<feature type="transmembrane region" description="Helical" evidence="1">
    <location>
        <begin position="169"/>
        <end position="188"/>
    </location>
</feature>
<feature type="domain" description="Phosphatidic acid phosphatase type 2/haloperoxidase" evidence="2">
    <location>
        <begin position="95"/>
        <end position="215"/>
    </location>
</feature>
<evidence type="ECO:0000259" key="2">
    <source>
        <dbReference type="SMART" id="SM00014"/>
    </source>
</evidence>
<evidence type="ECO:0000313" key="3">
    <source>
        <dbReference type="EMBL" id="MFI1963439.1"/>
    </source>
</evidence>
<name>A0ABW7UL95_9ACTN</name>
<evidence type="ECO:0000256" key="1">
    <source>
        <dbReference type="SAM" id="Phobius"/>
    </source>
</evidence>
<dbReference type="Gene3D" id="1.20.144.10">
    <property type="entry name" value="Phosphatidic acid phosphatase type 2/haloperoxidase"/>
    <property type="match status" value="1"/>
</dbReference>
<reference evidence="3 4" key="1">
    <citation type="submission" date="2024-10" db="EMBL/GenBank/DDBJ databases">
        <title>The Natural Products Discovery Center: Release of the First 8490 Sequenced Strains for Exploring Actinobacteria Biosynthetic Diversity.</title>
        <authorList>
            <person name="Kalkreuter E."/>
            <person name="Kautsar S.A."/>
            <person name="Yang D."/>
            <person name="Bader C.D."/>
            <person name="Teijaro C.N."/>
            <person name="Fluegel L."/>
            <person name="Davis C.M."/>
            <person name="Simpson J.R."/>
            <person name="Lauterbach L."/>
            <person name="Steele A.D."/>
            <person name="Gui C."/>
            <person name="Meng S."/>
            <person name="Li G."/>
            <person name="Viehrig K."/>
            <person name="Ye F."/>
            <person name="Su P."/>
            <person name="Kiefer A.F."/>
            <person name="Nichols A."/>
            <person name="Cepeda A.J."/>
            <person name="Yan W."/>
            <person name="Fan B."/>
            <person name="Jiang Y."/>
            <person name="Adhikari A."/>
            <person name="Zheng C.-J."/>
            <person name="Schuster L."/>
            <person name="Cowan T.M."/>
            <person name="Smanski M.J."/>
            <person name="Chevrette M.G."/>
            <person name="De Carvalho L.P.S."/>
            <person name="Shen B."/>
        </authorList>
    </citation>
    <scope>NUCLEOTIDE SEQUENCE [LARGE SCALE GENOMIC DNA]</scope>
    <source>
        <strain evidence="3 4">NPDC020327</strain>
    </source>
</reference>
<dbReference type="InterPro" id="IPR036938">
    <property type="entry name" value="PAP2/HPO_sf"/>
</dbReference>
<keyword evidence="1" id="KW-0472">Membrane</keyword>
<dbReference type="Pfam" id="PF01569">
    <property type="entry name" value="PAP2"/>
    <property type="match status" value="1"/>
</dbReference>
<keyword evidence="1" id="KW-0812">Transmembrane</keyword>
<dbReference type="EMBL" id="JBIRWE010000001">
    <property type="protein sequence ID" value="MFI1963439.1"/>
    <property type="molecule type" value="Genomic_DNA"/>
</dbReference>
<proteinExistence type="predicted"/>
<dbReference type="PANTHER" id="PTHR14969:SF13">
    <property type="entry name" value="AT30094P"/>
    <property type="match status" value="1"/>
</dbReference>
<evidence type="ECO:0000313" key="4">
    <source>
        <dbReference type="Proteomes" id="UP001611548"/>
    </source>
</evidence>
<protein>
    <submittedName>
        <fullName evidence="3">Phosphatase PAP2 family protein</fullName>
    </submittedName>
</protein>
<dbReference type="SMART" id="SM00014">
    <property type="entry name" value="acidPPc"/>
    <property type="match status" value="1"/>
</dbReference>
<keyword evidence="1" id="KW-1133">Transmembrane helix</keyword>
<feature type="transmembrane region" description="Helical" evidence="1">
    <location>
        <begin position="12"/>
        <end position="33"/>
    </location>
</feature>
<feature type="transmembrane region" description="Helical" evidence="1">
    <location>
        <begin position="200"/>
        <end position="220"/>
    </location>
</feature>
<accession>A0ABW7UL95</accession>
<dbReference type="SUPFAM" id="SSF48317">
    <property type="entry name" value="Acid phosphatase/Vanadium-dependent haloperoxidase"/>
    <property type="match status" value="1"/>
</dbReference>
<keyword evidence="4" id="KW-1185">Reference proteome</keyword>
<gene>
    <name evidence="3" type="ORF">ACH429_04755</name>
</gene>
<feature type="transmembrane region" description="Helical" evidence="1">
    <location>
        <begin position="96"/>
        <end position="113"/>
    </location>
</feature>
<comment type="caution">
    <text evidence="3">The sequence shown here is derived from an EMBL/GenBank/DDBJ whole genome shotgun (WGS) entry which is preliminary data.</text>
</comment>
<organism evidence="3 4">
    <name type="scientific">Streptomyces pathocidini</name>
    <dbReference type="NCBI Taxonomy" id="1650571"/>
    <lineage>
        <taxon>Bacteria</taxon>
        <taxon>Bacillati</taxon>
        <taxon>Actinomycetota</taxon>
        <taxon>Actinomycetes</taxon>
        <taxon>Kitasatosporales</taxon>
        <taxon>Streptomycetaceae</taxon>
        <taxon>Streptomyces</taxon>
    </lineage>
</organism>
<feature type="transmembrane region" description="Helical" evidence="1">
    <location>
        <begin position="133"/>
        <end position="157"/>
    </location>
</feature>
<sequence>MDPPPPSRSPALCLSAAAVCGLLFGVVLGLVAAEWSPLLSWDRTVADDLHGSARTRPGWVTANRILTDWVWDPWTLRALLVLAALWLLWRGDRFTAAWILLAAVSGSLLQQALKWAVDRPRPQWENPVDTAPYMAFPSGHAMTAALVCPLLVWLLAGRDRGSATRGRRLATAAAAAAAAVSILGVGFTRVYLGVHWFSDVLGGWLLGGALAALTAAVCTLRRTAP</sequence>
<dbReference type="Proteomes" id="UP001611548">
    <property type="component" value="Unassembled WGS sequence"/>
</dbReference>
<dbReference type="PANTHER" id="PTHR14969">
    <property type="entry name" value="SPHINGOSINE-1-PHOSPHATE PHOSPHOHYDROLASE"/>
    <property type="match status" value="1"/>
</dbReference>
<dbReference type="InterPro" id="IPR000326">
    <property type="entry name" value="PAP2/HPO"/>
</dbReference>
<feature type="transmembrane region" description="Helical" evidence="1">
    <location>
        <begin position="74"/>
        <end position="89"/>
    </location>
</feature>